<dbReference type="AlphaFoldDB" id="A0A8X6VV28"/>
<dbReference type="Proteomes" id="UP000887159">
    <property type="component" value="Unassembled WGS sequence"/>
</dbReference>
<dbReference type="EMBL" id="BMAU01021361">
    <property type="protein sequence ID" value="GFY22945.1"/>
    <property type="molecule type" value="Genomic_DNA"/>
</dbReference>
<accession>A0A8X6VV28</accession>
<name>A0A8X6VV28_TRICX</name>
<protein>
    <submittedName>
        <fullName evidence="1">Uncharacterized protein</fullName>
    </submittedName>
</protein>
<organism evidence="1 2">
    <name type="scientific">Trichonephila clavipes</name>
    <name type="common">Golden silk orbweaver</name>
    <name type="synonym">Nephila clavipes</name>
    <dbReference type="NCBI Taxonomy" id="2585209"/>
    <lineage>
        <taxon>Eukaryota</taxon>
        <taxon>Metazoa</taxon>
        <taxon>Ecdysozoa</taxon>
        <taxon>Arthropoda</taxon>
        <taxon>Chelicerata</taxon>
        <taxon>Arachnida</taxon>
        <taxon>Araneae</taxon>
        <taxon>Araneomorphae</taxon>
        <taxon>Entelegynae</taxon>
        <taxon>Araneoidea</taxon>
        <taxon>Nephilidae</taxon>
        <taxon>Trichonephila</taxon>
    </lineage>
</organism>
<proteinExistence type="predicted"/>
<evidence type="ECO:0000313" key="1">
    <source>
        <dbReference type="EMBL" id="GFY22945.1"/>
    </source>
</evidence>
<comment type="caution">
    <text evidence="1">The sequence shown here is derived from an EMBL/GenBank/DDBJ whole genome shotgun (WGS) entry which is preliminary data.</text>
</comment>
<gene>
    <name evidence="1" type="ORF">TNCV_2182061</name>
</gene>
<keyword evidence="2" id="KW-1185">Reference proteome</keyword>
<reference evidence="1" key="1">
    <citation type="submission" date="2020-08" db="EMBL/GenBank/DDBJ databases">
        <title>Multicomponent nature underlies the extraordinary mechanical properties of spider dragline silk.</title>
        <authorList>
            <person name="Kono N."/>
            <person name="Nakamura H."/>
            <person name="Mori M."/>
            <person name="Yoshida Y."/>
            <person name="Ohtoshi R."/>
            <person name="Malay A.D."/>
            <person name="Moran D.A.P."/>
            <person name="Tomita M."/>
            <person name="Numata K."/>
            <person name="Arakawa K."/>
        </authorList>
    </citation>
    <scope>NUCLEOTIDE SEQUENCE</scope>
</reference>
<evidence type="ECO:0000313" key="2">
    <source>
        <dbReference type="Proteomes" id="UP000887159"/>
    </source>
</evidence>
<sequence>MSSTPAPLKIRRVRERCSSVILANDSLDHGLKLRGPSPSFCASYKDATLYEASATFATPPEIKSGSFAQFVHDNADFNINTMEFHDLHKSGEVFKNANEASQIIYFKRV</sequence>